<dbReference type="InterPro" id="IPR028281">
    <property type="entry name" value="Sirohaem_synthase_central"/>
</dbReference>
<comment type="pathway">
    <text evidence="1">Porphyrin-containing compound metabolism; siroheme biosynthesis; sirohydrochlorin from precorrin-2: step 1/1.</text>
</comment>
<dbReference type="AlphaFoldDB" id="A0AAE4SD82"/>
<accession>A0AAE4SD82</accession>
<dbReference type="Proteomes" id="UP001271789">
    <property type="component" value="Unassembled WGS sequence"/>
</dbReference>
<proteinExistence type="predicted"/>
<evidence type="ECO:0000313" key="8">
    <source>
        <dbReference type="EMBL" id="MDV0446273.1"/>
    </source>
</evidence>
<evidence type="ECO:0000259" key="7">
    <source>
        <dbReference type="Pfam" id="PF14824"/>
    </source>
</evidence>
<evidence type="ECO:0000256" key="4">
    <source>
        <dbReference type="ARBA" id="ARBA00023027"/>
    </source>
</evidence>
<feature type="domain" description="Siroheme synthase central" evidence="7">
    <location>
        <begin position="144"/>
        <end position="170"/>
    </location>
</feature>
<dbReference type="InterPro" id="IPR036291">
    <property type="entry name" value="NAD(P)-bd_dom_sf"/>
</dbReference>
<sequence length="238" mass="26728">MKMIEDDTENNFDDAPAPTSENPYLPLFIDFSNKIVMIFGGGAVGERKALRFMNRAQTVVVSKQFTPRLEEEAKAGNIRLIHMNIFNASDLDLGQLVKGVFLVIPAMNNAEQNKRIVHYAHIYGSLINETGGSGEVIIPSLIERNGLQIAISSGGESPAVTKYARLQIEKAIGADFEKMIEIQNEIREYLKSVVSEQKERQEILWTIMDSNEIWDLLKSDDETDFEKAKEKAFLMAGK</sequence>
<dbReference type="GO" id="GO:0019354">
    <property type="term" value="P:siroheme biosynthetic process"/>
    <property type="evidence" value="ECO:0007669"/>
    <property type="project" value="InterPro"/>
</dbReference>
<evidence type="ECO:0000256" key="6">
    <source>
        <dbReference type="ARBA" id="ARBA00047561"/>
    </source>
</evidence>
<dbReference type="InterPro" id="IPR028161">
    <property type="entry name" value="Met8-like"/>
</dbReference>
<keyword evidence="4" id="KW-0520">NAD</keyword>
<dbReference type="Pfam" id="PF14824">
    <property type="entry name" value="Sirohm_synth_M"/>
    <property type="match status" value="1"/>
</dbReference>
<dbReference type="SUPFAM" id="SSF51735">
    <property type="entry name" value="NAD(P)-binding Rossmann-fold domains"/>
    <property type="match status" value="1"/>
</dbReference>
<gene>
    <name evidence="8" type="primary">cysG</name>
    <name evidence="8" type="ORF">MsAg5_01020</name>
</gene>
<evidence type="ECO:0000256" key="2">
    <source>
        <dbReference type="ARBA" id="ARBA00012400"/>
    </source>
</evidence>
<comment type="catalytic activity">
    <reaction evidence="6">
        <text>precorrin-2 + NAD(+) = sirohydrochlorin + NADH + 2 H(+)</text>
        <dbReference type="Rhea" id="RHEA:15613"/>
        <dbReference type="ChEBI" id="CHEBI:15378"/>
        <dbReference type="ChEBI" id="CHEBI:57540"/>
        <dbReference type="ChEBI" id="CHEBI:57945"/>
        <dbReference type="ChEBI" id="CHEBI:58351"/>
        <dbReference type="ChEBI" id="CHEBI:58827"/>
        <dbReference type="EC" id="1.3.1.76"/>
    </reaction>
</comment>
<keyword evidence="9" id="KW-1185">Reference proteome</keyword>
<evidence type="ECO:0000256" key="5">
    <source>
        <dbReference type="ARBA" id="ARBA00023244"/>
    </source>
</evidence>
<dbReference type="InterPro" id="IPR006367">
    <property type="entry name" value="Sirohaem_synthase_N"/>
</dbReference>
<dbReference type="SUPFAM" id="SSF75615">
    <property type="entry name" value="Siroheme synthase middle domains-like"/>
    <property type="match status" value="1"/>
</dbReference>
<evidence type="ECO:0000256" key="3">
    <source>
        <dbReference type="ARBA" id="ARBA00023002"/>
    </source>
</evidence>
<dbReference type="PANTHER" id="PTHR35330">
    <property type="entry name" value="SIROHEME BIOSYNTHESIS PROTEIN MET8"/>
    <property type="match status" value="1"/>
</dbReference>
<keyword evidence="5" id="KW-0627">Porphyrin biosynthesis</keyword>
<reference evidence="8" key="1">
    <citation type="submission" date="2023-06" db="EMBL/GenBank/DDBJ databases">
        <title>Genome sequence of Methanosarcinaceae archaeon Ag5.</title>
        <authorList>
            <person name="Protasov E."/>
            <person name="Platt K."/>
            <person name="Poehlein A."/>
            <person name="Daniel R."/>
            <person name="Brune A."/>
        </authorList>
    </citation>
    <scope>NUCLEOTIDE SEQUENCE</scope>
    <source>
        <strain evidence="8">Ag5</strain>
    </source>
</reference>
<dbReference type="Pfam" id="PF13241">
    <property type="entry name" value="NAD_binding_7"/>
    <property type="match status" value="1"/>
</dbReference>
<comment type="caution">
    <text evidence="8">The sequence shown here is derived from an EMBL/GenBank/DDBJ whole genome shotgun (WGS) entry which is preliminary data.</text>
</comment>
<dbReference type="InterPro" id="IPR042518">
    <property type="entry name" value="SirC_C"/>
</dbReference>
<evidence type="ECO:0000256" key="1">
    <source>
        <dbReference type="ARBA" id="ARBA00005010"/>
    </source>
</evidence>
<evidence type="ECO:0000313" key="9">
    <source>
        <dbReference type="Proteomes" id="UP001271789"/>
    </source>
</evidence>
<dbReference type="GO" id="GO:0043115">
    <property type="term" value="F:precorrin-2 dehydrogenase activity"/>
    <property type="evidence" value="ECO:0007669"/>
    <property type="project" value="UniProtKB-EC"/>
</dbReference>
<dbReference type="Gene3D" id="3.40.50.720">
    <property type="entry name" value="NAD(P)-binding Rossmann-like Domain"/>
    <property type="match status" value="1"/>
</dbReference>
<protein>
    <recommendedName>
        <fullName evidence="2">precorrin-2 dehydrogenase</fullName>
        <ecNumber evidence="2">1.3.1.76</ecNumber>
    </recommendedName>
</protein>
<dbReference type="PANTHER" id="PTHR35330:SF1">
    <property type="entry name" value="SIROHEME BIOSYNTHESIS PROTEIN MET8"/>
    <property type="match status" value="1"/>
</dbReference>
<dbReference type="RefSeq" id="WP_338098657.1">
    <property type="nucleotide sequence ID" value="NZ_JAWDKD010000003.1"/>
</dbReference>
<dbReference type="GO" id="GO:0004325">
    <property type="term" value="F:ferrochelatase activity"/>
    <property type="evidence" value="ECO:0007669"/>
    <property type="project" value="InterPro"/>
</dbReference>
<dbReference type="Gene3D" id="1.10.8.610">
    <property type="entry name" value="SirC, precorrin-2 dehydrogenase, C-terminal helical domain-like"/>
    <property type="match status" value="1"/>
</dbReference>
<organism evidence="8 9">
    <name type="scientific">Methanolapillus africanus</name>
    <dbReference type="NCBI Taxonomy" id="3028297"/>
    <lineage>
        <taxon>Archaea</taxon>
        <taxon>Methanobacteriati</taxon>
        <taxon>Methanobacteriota</taxon>
        <taxon>Stenosarchaea group</taxon>
        <taxon>Methanomicrobia</taxon>
        <taxon>Methanosarcinales</taxon>
        <taxon>Methanosarcinaceae</taxon>
        <taxon>Methanolapillus</taxon>
    </lineage>
</organism>
<dbReference type="NCBIfam" id="TIGR01470">
    <property type="entry name" value="cysG_Nterm"/>
    <property type="match status" value="1"/>
</dbReference>
<dbReference type="EC" id="1.3.1.76" evidence="2"/>
<keyword evidence="3" id="KW-0560">Oxidoreductase</keyword>
<dbReference type="EMBL" id="JAWDKD010000003">
    <property type="protein sequence ID" value="MDV0446273.1"/>
    <property type="molecule type" value="Genomic_DNA"/>
</dbReference>
<name>A0AAE4SD82_9EURY</name>